<reference evidence="1" key="1">
    <citation type="journal article" date="2014" name="Front. Microbiol.">
        <title>High frequency of phylogenetically diverse reductive dehalogenase-homologous genes in deep subseafloor sedimentary metagenomes.</title>
        <authorList>
            <person name="Kawai M."/>
            <person name="Futagami T."/>
            <person name="Toyoda A."/>
            <person name="Takaki Y."/>
            <person name="Nishi S."/>
            <person name="Hori S."/>
            <person name="Arai W."/>
            <person name="Tsubouchi T."/>
            <person name="Morono Y."/>
            <person name="Uchiyama I."/>
            <person name="Ito T."/>
            <person name="Fujiyama A."/>
            <person name="Inagaki F."/>
            <person name="Takami H."/>
        </authorList>
    </citation>
    <scope>NUCLEOTIDE SEQUENCE</scope>
    <source>
        <strain evidence="1">Expedition CK06-06</strain>
    </source>
</reference>
<proteinExistence type="predicted"/>
<dbReference type="EMBL" id="BARV01029200">
    <property type="protein sequence ID" value="GAI42288.1"/>
    <property type="molecule type" value="Genomic_DNA"/>
</dbReference>
<gene>
    <name evidence="1" type="ORF">S06H3_46611</name>
</gene>
<protein>
    <submittedName>
        <fullName evidence="1">Uncharacterized protein</fullName>
    </submittedName>
</protein>
<dbReference type="AlphaFoldDB" id="X1NFA1"/>
<name>X1NFA1_9ZZZZ</name>
<organism evidence="1">
    <name type="scientific">marine sediment metagenome</name>
    <dbReference type="NCBI Taxonomy" id="412755"/>
    <lineage>
        <taxon>unclassified sequences</taxon>
        <taxon>metagenomes</taxon>
        <taxon>ecological metagenomes</taxon>
    </lineage>
</organism>
<accession>X1NFA1</accession>
<feature type="non-terminal residue" evidence="1">
    <location>
        <position position="229"/>
    </location>
</feature>
<evidence type="ECO:0000313" key="1">
    <source>
        <dbReference type="EMBL" id="GAI42288.1"/>
    </source>
</evidence>
<sequence>MSKLNLHTISGAKGFAVALVLIVALLVASLLTIPAYAHAPSGASEVDETDLLPLWIYDEDEQLHKFVIEDNDLRGYSKGKEPIEIKVDGEDVPDGSLSICEVVVYRVLQLAFSQLWPDDVPNAGDFAVTYHHPGNDHKAAIEYIAQAFSRGDAEVELAPGVDETNFDLDAYRYTFTNKDTGETFETWVLEGVFPDGFFELRTKVKTDEATEAEKAEFLRQWEETRDKLL</sequence>
<comment type="caution">
    <text evidence="1">The sequence shown here is derived from an EMBL/GenBank/DDBJ whole genome shotgun (WGS) entry which is preliminary data.</text>
</comment>